<dbReference type="PANTHER" id="PTHR47775:SF1">
    <property type="entry name" value="BUD SITE SELECTION PROTEIN 14"/>
    <property type="match status" value="1"/>
</dbReference>
<dbReference type="InterPro" id="IPR000159">
    <property type="entry name" value="RA_dom"/>
</dbReference>
<keyword evidence="1 2" id="KW-0728">SH3 domain</keyword>
<evidence type="ECO:0000256" key="2">
    <source>
        <dbReference type="PROSITE-ProRule" id="PRU00192"/>
    </source>
</evidence>
<sequence>MIRQHNLSIDTEAAAKGQRVDNKSLTQKIRNNEVDSDDNSSVEGNDTYTNRIDLDEDEDISSSPSIPDEDINFNLVYALHTFQETVEGQASVDKGDSLTLLDDSNSYWWLVKVLKTAKVGYIPAENIETPYERLARLNKHRNVNLSSSLNNTEEDLNLVAQKKSQGKSVLFNSPIFVVAEEEEEYYDDEDFEDFEDGEYLEVEEEEQYDEINEPTTEQDEGDQVVKIDEHDEMEVSDNQDVVEGGENTSSNSIITQDISIATNTTGQIAEVRAQNGDNVESEPDVNQNELPIEQQVLNGSQKMNQNAGDDQSPDKQTGDGDGMIDINSSKEITKPTNTSGPGEISLDKQPDNVMINNNTSPKEASIQPSLEGIKPTAKLNIDGIKESSDTIKMTLTPQLGSDFIDFSDDDEAVRRPKQGGFFGRNESSDSIKVPTTLEEYNKSILAEVAEEKKKGKKDEKKKEKGFMNFFKRKKKNEPAKQMSSSSQNSPVTSSTAVRSNYVNQPIRPPQQQTDQSQIQPKVGFTANQQQRPQIQGQGMRMKIRPQPPPQTQNIQQQLYGLQPNQMQQGQQQQFQQSGYQQGPEGPQRDPQKSKMQQGTGLIRPTQDRSQGQNRIAPSPIQVKEYTQSDSSVSTTPATPVTPSNSMYNVLRIFVGQNIQSKVEFKIVLLNQTTTASDLIKQALSRFKLDSEDNWDDYFITIKEVDGDIIHLMPHDHPLGIFQSLNSSYLVPLPTIRRSSISSVSSNISTHTAIKGLGLHDDKNNVTFYLNKKAKRNSRSLSEKKLRVRVLIYADDLPAHLRAKGTVPRASLSVPKHIADKAARRRSREEGKPKEKTVTVTGTAIISDVLEKAMEKFGILDGMVDDGEQISENDDGKPRYSLMVIVDGEEKLLKPNINIVSVYPSLPNFRHLSIDSLDSNSSLALDYRPDEPIFVLRLLRPEERQQRSMPSVSEINRITQVQVKDPPPSIQSSNFNSEYLGVENSEVLSKKQLIEQQREYSRAKQKSIISANKNETGVDILTNIGSIRSSRIFGSKVRYSFIPADGEVIDISDIIEDIWGDDESLNVPVESELSKENLDPSSNELEGVAPLSINKKEQYRRSTTQDVDILEKMVEKVHNNDVRASQAMEDRIELVLNKVRTGQYGSDAIKNDKRITKKHLSGKTVADNKSIIQSNGSVDSDSDYADATSDKHGRKPSSASVLSTTSESSSSTLIKPSLSVSSESDWILTDDFGLQELLILVRSGVNMLELKERRRSGWHLSDDPEKILEQIKPTEIRDEIKAVFASVNDELDKLEKELDQIMDDAIRVF</sequence>
<evidence type="ECO:0000256" key="4">
    <source>
        <dbReference type="SAM" id="MobiDB-lite"/>
    </source>
</evidence>
<dbReference type="Pfam" id="PF00018">
    <property type="entry name" value="SH3_1"/>
    <property type="match status" value="1"/>
</dbReference>
<evidence type="ECO:0000313" key="7">
    <source>
        <dbReference type="Proteomes" id="UP000789375"/>
    </source>
</evidence>
<dbReference type="InterPro" id="IPR029071">
    <property type="entry name" value="Ubiquitin-like_domsf"/>
</dbReference>
<dbReference type="Gene3D" id="3.10.20.90">
    <property type="entry name" value="Phosphatidylinositol 3-kinase Catalytic Subunit, Chain A, domain 1"/>
    <property type="match status" value="1"/>
</dbReference>
<protein>
    <submittedName>
        <fullName evidence="6">11755_t:CDS:1</fullName>
    </submittedName>
</protein>
<reference evidence="6" key="1">
    <citation type="submission" date="2021-06" db="EMBL/GenBank/DDBJ databases">
        <authorList>
            <person name="Kallberg Y."/>
            <person name="Tangrot J."/>
            <person name="Rosling A."/>
        </authorList>
    </citation>
    <scope>NUCLEOTIDE SEQUENCE</scope>
    <source>
        <strain evidence="6">87-6 pot B 2015</strain>
    </source>
</reference>
<dbReference type="GO" id="GO:0015630">
    <property type="term" value="C:microtubule cytoskeleton"/>
    <property type="evidence" value="ECO:0007669"/>
    <property type="project" value="TreeGrafter"/>
</dbReference>
<name>A0A9N9AA02_FUNMO</name>
<dbReference type="CDD" id="cd17043">
    <property type="entry name" value="RA"/>
    <property type="match status" value="1"/>
</dbReference>
<dbReference type="GO" id="GO:0008104">
    <property type="term" value="P:intracellular protein localization"/>
    <property type="evidence" value="ECO:0007669"/>
    <property type="project" value="TreeGrafter"/>
</dbReference>
<evidence type="ECO:0000256" key="1">
    <source>
        <dbReference type="ARBA" id="ARBA00022443"/>
    </source>
</evidence>
<dbReference type="GO" id="GO:0051286">
    <property type="term" value="C:cell tip"/>
    <property type="evidence" value="ECO:0007669"/>
    <property type="project" value="TreeGrafter"/>
</dbReference>
<feature type="compositionally biased region" description="Low complexity" evidence="4">
    <location>
        <begin position="1196"/>
        <end position="1205"/>
    </location>
</feature>
<dbReference type="SMART" id="SM00326">
    <property type="entry name" value="SH3"/>
    <property type="match status" value="1"/>
</dbReference>
<feature type="compositionally biased region" description="Polar residues" evidence="4">
    <location>
        <begin position="41"/>
        <end position="50"/>
    </location>
</feature>
<accession>A0A9N9AA02</accession>
<feature type="compositionally biased region" description="Low complexity" evidence="4">
    <location>
        <begin position="630"/>
        <end position="640"/>
    </location>
</feature>
<feature type="region of interest" description="Disordered" evidence="4">
    <location>
        <begin position="230"/>
        <end position="249"/>
    </location>
</feature>
<feature type="compositionally biased region" description="Basic and acidic residues" evidence="4">
    <location>
        <begin position="450"/>
        <end position="465"/>
    </location>
</feature>
<dbReference type="PANTHER" id="PTHR47775">
    <property type="entry name" value="BUD SITE SELECTION PROTEIN 14"/>
    <property type="match status" value="1"/>
</dbReference>
<dbReference type="InterPro" id="IPR053039">
    <property type="entry name" value="Polarity_Bud-Selection_Reg"/>
</dbReference>
<feature type="region of interest" description="Disordered" evidence="4">
    <location>
        <begin position="525"/>
        <end position="640"/>
    </location>
</feature>
<gene>
    <name evidence="6" type="ORF">FMOSSE_LOCUS5203</name>
</gene>
<feature type="region of interest" description="Disordered" evidence="4">
    <location>
        <begin position="450"/>
        <end position="497"/>
    </location>
</feature>
<evidence type="ECO:0000313" key="6">
    <source>
        <dbReference type="EMBL" id="CAG8524581.1"/>
    </source>
</evidence>
<dbReference type="SUPFAM" id="SSF54236">
    <property type="entry name" value="Ubiquitin-like"/>
    <property type="match status" value="1"/>
</dbReference>
<feature type="coiled-coil region" evidence="3">
    <location>
        <begin position="1276"/>
        <end position="1303"/>
    </location>
</feature>
<dbReference type="PROSITE" id="PS50002">
    <property type="entry name" value="SH3"/>
    <property type="match status" value="1"/>
</dbReference>
<feature type="region of interest" description="Disordered" evidence="4">
    <location>
        <begin position="302"/>
        <end position="371"/>
    </location>
</feature>
<feature type="compositionally biased region" description="Polar residues" evidence="4">
    <location>
        <begin position="326"/>
        <end position="340"/>
    </location>
</feature>
<feature type="region of interest" description="Disordered" evidence="4">
    <location>
        <begin position="1"/>
        <end position="67"/>
    </location>
</feature>
<evidence type="ECO:0000259" key="5">
    <source>
        <dbReference type="PROSITE" id="PS50002"/>
    </source>
</evidence>
<dbReference type="Gene3D" id="2.30.30.40">
    <property type="entry name" value="SH3 Domains"/>
    <property type="match status" value="1"/>
</dbReference>
<feature type="domain" description="SH3" evidence="5">
    <location>
        <begin position="71"/>
        <end position="132"/>
    </location>
</feature>
<feature type="region of interest" description="Disordered" evidence="4">
    <location>
        <begin position="1165"/>
        <end position="1205"/>
    </location>
</feature>
<feature type="compositionally biased region" description="Low complexity" evidence="4">
    <location>
        <begin position="551"/>
        <end position="582"/>
    </location>
</feature>
<feature type="compositionally biased region" description="Low complexity" evidence="4">
    <location>
        <begin position="483"/>
        <end position="494"/>
    </location>
</feature>
<dbReference type="InterPro" id="IPR036028">
    <property type="entry name" value="SH3-like_dom_sf"/>
</dbReference>
<dbReference type="SUPFAM" id="SSF50044">
    <property type="entry name" value="SH3-domain"/>
    <property type="match status" value="1"/>
</dbReference>
<comment type="caution">
    <text evidence="6">The sequence shown here is derived from an EMBL/GenBank/DDBJ whole genome shotgun (WGS) entry which is preliminary data.</text>
</comment>
<dbReference type="Proteomes" id="UP000789375">
    <property type="component" value="Unassembled WGS sequence"/>
</dbReference>
<dbReference type="EMBL" id="CAJVPP010000959">
    <property type="protein sequence ID" value="CAG8524581.1"/>
    <property type="molecule type" value="Genomic_DNA"/>
</dbReference>
<feature type="compositionally biased region" description="Polar residues" evidence="4">
    <location>
        <begin position="354"/>
        <end position="368"/>
    </location>
</feature>
<keyword evidence="7" id="KW-1185">Reference proteome</keyword>
<dbReference type="GO" id="GO:0007165">
    <property type="term" value="P:signal transduction"/>
    <property type="evidence" value="ECO:0007669"/>
    <property type="project" value="InterPro"/>
</dbReference>
<dbReference type="GO" id="GO:0030950">
    <property type="term" value="P:establishment or maintenance of actin cytoskeleton polarity"/>
    <property type="evidence" value="ECO:0007669"/>
    <property type="project" value="TreeGrafter"/>
</dbReference>
<dbReference type="Pfam" id="PF00788">
    <property type="entry name" value="RA"/>
    <property type="match status" value="1"/>
</dbReference>
<proteinExistence type="predicted"/>
<evidence type="ECO:0000256" key="3">
    <source>
        <dbReference type="SAM" id="Coils"/>
    </source>
</evidence>
<feature type="compositionally biased region" description="Low complexity" evidence="4">
    <location>
        <begin position="528"/>
        <end position="540"/>
    </location>
</feature>
<keyword evidence="3" id="KW-0175">Coiled coil</keyword>
<organism evidence="6 7">
    <name type="scientific">Funneliformis mosseae</name>
    <name type="common">Endomycorrhizal fungus</name>
    <name type="synonym">Glomus mosseae</name>
    <dbReference type="NCBI Taxonomy" id="27381"/>
    <lineage>
        <taxon>Eukaryota</taxon>
        <taxon>Fungi</taxon>
        <taxon>Fungi incertae sedis</taxon>
        <taxon>Mucoromycota</taxon>
        <taxon>Glomeromycotina</taxon>
        <taxon>Glomeromycetes</taxon>
        <taxon>Glomerales</taxon>
        <taxon>Glomeraceae</taxon>
        <taxon>Funneliformis</taxon>
    </lineage>
</organism>
<dbReference type="InterPro" id="IPR001452">
    <property type="entry name" value="SH3_domain"/>
</dbReference>